<keyword evidence="10 17" id="KW-0067">ATP-binding</keyword>
<evidence type="ECO:0000256" key="3">
    <source>
        <dbReference type="ARBA" id="ARBA00004690"/>
    </source>
</evidence>
<comment type="catalytic activity">
    <reaction evidence="13 17">
        <text>cytidine + ATP = CMP + ADP + H(+)</text>
        <dbReference type="Rhea" id="RHEA:24674"/>
        <dbReference type="ChEBI" id="CHEBI:15378"/>
        <dbReference type="ChEBI" id="CHEBI:17562"/>
        <dbReference type="ChEBI" id="CHEBI:30616"/>
        <dbReference type="ChEBI" id="CHEBI:60377"/>
        <dbReference type="ChEBI" id="CHEBI:456216"/>
        <dbReference type="EC" id="2.7.1.48"/>
    </reaction>
</comment>
<dbReference type="InterPro" id="IPR000764">
    <property type="entry name" value="Uridine_kinase-like"/>
</dbReference>
<proteinExistence type="evidence at transcript level"/>
<evidence type="ECO:0000256" key="10">
    <source>
        <dbReference type="ARBA" id="ARBA00022840"/>
    </source>
</evidence>
<reference evidence="21" key="1">
    <citation type="journal article" date="2014" name="Biol. Direct">
        <title>A new rhesus macaque assembly and annotation for next-generation sequencing analyses.</title>
        <authorList>
            <person name="Zimin A.V."/>
            <person name="Cornish A.S."/>
            <person name="Maudhoo M.D."/>
            <person name="Gibbs R.M."/>
            <person name="Zhang X."/>
            <person name="Pandey S."/>
            <person name="Meehan D.T."/>
            <person name="Wipfler K."/>
            <person name="Bosinger S.E."/>
            <person name="Johnson Z.P."/>
            <person name="Tharp G.K."/>
            <person name="Marcais G."/>
            <person name="Roberts M."/>
            <person name="Ferguson B."/>
            <person name="Fox H.S."/>
            <person name="Treangen T."/>
            <person name="Salzberg S.L."/>
            <person name="Yorke J.A."/>
            <person name="Norgren R.B.Jr."/>
        </authorList>
    </citation>
    <scope>NUCLEOTIDE SEQUENCE</scope>
    <source>
        <tissue evidence="21">Caudate</tissue>
    </source>
</reference>
<dbReference type="Pfam" id="PF00485">
    <property type="entry name" value="PRK"/>
    <property type="match status" value="1"/>
</dbReference>
<evidence type="ECO:0000259" key="20">
    <source>
        <dbReference type="Pfam" id="PF14681"/>
    </source>
</evidence>
<dbReference type="PANTHER" id="PTHR10285">
    <property type="entry name" value="URIDINE KINASE"/>
    <property type="match status" value="1"/>
</dbReference>
<dbReference type="NCBIfam" id="NF004018">
    <property type="entry name" value="PRK05480.1"/>
    <property type="match status" value="1"/>
</dbReference>
<dbReference type="AlphaFoldDB" id="H9FWB5"/>
<dbReference type="GO" id="GO:0005524">
    <property type="term" value="F:ATP binding"/>
    <property type="evidence" value="ECO:0007669"/>
    <property type="project" value="UniProtKB-KW"/>
</dbReference>
<dbReference type="GO" id="GO:0044211">
    <property type="term" value="P:CTP salvage"/>
    <property type="evidence" value="ECO:0007669"/>
    <property type="project" value="UniProtKB-UniPathway"/>
</dbReference>
<name>H9FWB5_MACMU</name>
<comment type="pathway">
    <text evidence="17">Pyrimidine metabolism; CTP biosynthesis via salvage pathway; CTP from cytidine: step 1/3.</text>
</comment>
<dbReference type="InterPro" id="IPR000836">
    <property type="entry name" value="PRTase_dom"/>
</dbReference>
<evidence type="ECO:0000256" key="8">
    <source>
        <dbReference type="ARBA" id="ARBA00022741"/>
    </source>
</evidence>
<accession>H9FWB5</accession>
<feature type="compositionally biased region" description="Basic and acidic residues" evidence="18">
    <location>
        <begin position="23"/>
        <end position="44"/>
    </location>
</feature>
<dbReference type="InterPro" id="IPR006083">
    <property type="entry name" value="PRK/URK"/>
</dbReference>
<evidence type="ECO:0000256" key="17">
    <source>
        <dbReference type="RuleBase" id="RU003825"/>
    </source>
</evidence>
<gene>
    <name evidence="21" type="primary">UCKL1</name>
</gene>
<evidence type="ECO:0000256" key="16">
    <source>
        <dbReference type="ARBA" id="ARBA00065923"/>
    </source>
</evidence>
<keyword evidence="11" id="KW-0832">Ubl conjugation</keyword>
<evidence type="ECO:0000313" key="21">
    <source>
        <dbReference type="EMBL" id="AFE78924.1"/>
    </source>
</evidence>
<dbReference type="GO" id="GO:0043771">
    <property type="term" value="F:cytidine kinase activity"/>
    <property type="evidence" value="ECO:0007669"/>
    <property type="project" value="RHEA"/>
</dbReference>
<evidence type="ECO:0000256" key="11">
    <source>
        <dbReference type="ARBA" id="ARBA00022843"/>
    </source>
</evidence>
<dbReference type="Gene3D" id="3.40.50.300">
    <property type="entry name" value="P-loop containing nucleotide triphosphate hydrolases"/>
    <property type="match status" value="1"/>
</dbReference>
<evidence type="ECO:0000256" key="15">
    <source>
        <dbReference type="ARBA" id="ARBA00056790"/>
    </source>
</evidence>
<feature type="region of interest" description="Disordered" evidence="18">
    <location>
        <begin position="1"/>
        <end position="90"/>
    </location>
</feature>
<dbReference type="UniPathway" id="UPA00579">
    <property type="reaction ID" value="UER00640"/>
</dbReference>
<comment type="subcellular location">
    <subcellularLocation>
        <location evidence="2">Cytoplasm</location>
    </subcellularLocation>
    <subcellularLocation>
        <location evidence="1">Nucleus</location>
    </subcellularLocation>
</comment>
<dbReference type="Gene3D" id="3.40.50.2020">
    <property type="match status" value="1"/>
</dbReference>
<keyword evidence="12" id="KW-0539">Nucleus</keyword>
<evidence type="ECO:0000256" key="14">
    <source>
        <dbReference type="ARBA" id="ARBA00048909"/>
    </source>
</evidence>
<comment type="catalytic activity">
    <reaction evidence="14 17">
        <text>uridine + ATP = UMP + ADP + H(+)</text>
        <dbReference type="Rhea" id="RHEA:16825"/>
        <dbReference type="ChEBI" id="CHEBI:15378"/>
        <dbReference type="ChEBI" id="CHEBI:16704"/>
        <dbReference type="ChEBI" id="CHEBI:30616"/>
        <dbReference type="ChEBI" id="CHEBI:57865"/>
        <dbReference type="ChEBI" id="CHEBI:456216"/>
        <dbReference type="EC" id="2.7.1.48"/>
    </reaction>
</comment>
<dbReference type="FunFam" id="3.40.50.2020:FF:000010">
    <property type="entry name" value="Uridine-cytidine kinase"/>
    <property type="match status" value="1"/>
</dbReference>
<dbReference type="SUPFAM" id="SSF52540">
    <property type="entry name" value="P-loop containing nucleoside triphosphate hydrolases"/>
    <property type="match status" value="1"/>
</dbReference>
<dbReference type="CDD" id="cd02023">
    <property type="entry name" value="UMPK"/>
    <property type="match status" value="1"/>
</dbReference>
<dbReference type="GO" id="GO:0005634">
    <property type="term" value="C:nucleus"/>
    <property type="evidence" value="ECO:0007669"/>
    <property type="project" value="UniProtKB-SubCell"/>
</dbReference>
<feature type="domain" description="Phosphoribulokinase/uridine kinase" evidence="19">
    <location>
        <begin position="100"/>
        <end position="286"/>
    </location>
</feature>
<evidence type="ECO:0000256" key="18">
    <source>
        <dbReference type="SAM" id="MobiDB-lite"/>
    </source>
</evidence>
<evidence type="ECO:0000256" key="7">
    <source>
        <dbReference type="ARBA" id="ARBA00022679"/>
    </source>
</evidence>
<dbReference type="InterPro" id="IPR029057">
    <property type="entry name" value="PRTase-like"/>
</dbReference>
<dbReference type="GO" id="GO:0004849">
    <property type="term" value="F:uridine kinase activity"/>
    <property type="evidence" value="ECO:0007669"/>
    <property type="project" value="UniProtKB-EC"/>
</dbReference>
<organism evidence="21">
    <name type="scientific">Macaca mulatta</name>
    <name type="common">Rhesus macaque</name>
    <dbReference type="NCBI Taxonomy" id="9544"/>
    <lineage>
        <taxon>Eukaryota</taxon>
        <taxon>Metazoa</taxon>
        <taxon>Chordata</taxon>
        <taxon>Craniata</taxon>
        <taxon>Vertebrata</taxon>
        <taxon>Euteleostomi</taxon>
        <taxon>Mammalia</taxon>
        <taxon>Eutheria</taxon>
        <taxon>Euarchontoglires</taxon>
        <taxon>Primates</taxon>
        <taxon>Haplorrhini</taxon>
        <taxon>Catarrhini</taxon>
        <taxon>Cercopithecidae</taxon>
        <taxon>Cercopithecinae</taxon>
        <taxon>Macaca</taxon>
    </lineage>
</organism>
<dbReference type="GO" id="GO:0044206">
    <property type="term" value="P:UMP salvage"/>
    <property type="evidence" value="ECO:0007669"/>
    <property type="project" value="UniProtKB-UniPathway"/>
</dbReference>
<evidence type="ECO:0000256" key="5">
    <source>
        <dbReference type="ARBA" id="ARBA00022490"/>
    </source>
</evidence>
<evidence type="ECO:0000256" key="2">
    <source>
        <dbReference type="ARBA" id="ARBA00004496"/>
    </source>
</evidence>
<keyword evidence="9 17" id="KW-0418">Kinase</keyword>
<dbReference type="InterPro" id="IPR027417">
    <property type="entry name" value="P-loop_NTPase"/>
</dbReference>
<evidence type="ECO:0000256" key="9">
    <source>
        <dbReference type="ARBA" id="ARBA00022777"/>
    </source>
</evidence>
<dbReference type="GO" id="GO:0005737">
    <property type="term" value="C:cytoplasm"/>
    <property type="evidence" value="ECO:0007669"/>
    <property type="project" value="UniProtKB-SubCell"/>
</dbReference>
<feature type="domain" description="Phosphoribosyltransferase" evidence="20">
    <location>
        <begin position="328"/>
        <end position="531"/>
    </location>
</feature>
<dbReference type="PRINTS" id="PR00988">
    <property type="entry name" value="URIDINKINASE"/>
</dbReference>
<comment type="pathway">
    <text evidence="3 17">Pyrimidine metabolism; UMP biosynthesis via salvage pathway; UMP from uridine: step 1/1.</text>
</comment>
<dbReference type="FunFam" id="3.40.50.300:FF:000200">
    <property type="entry name" value="Uridine-cytidine kinase"/>
    <property type="match status" value="1"/>
</dbReference>
<keyword evidence="7 17" id="KW-0808">Transferase</keyword>
<dbReference type="NCBIfam" id="TIGR00235">
    <property type="entry name" value="udk"/>
    <property type="match status" value="1"/>
</dbReference>
<evidence type="ECO:0000256" key="13">
    <source>
        <dbReference type="ARBA" id="ARBA00047436"/>
    </source>
</evidence>
<keyword evidence="8 17" id="KW-0547">Nucleotide-binding</keyword>
<dbReference type="EMBL" id="JU335171">
    <property type="protein sequence ID" value="AFE78924.1"/>
    <property type="molecule type" value="mRNA"/>
</dbReference>
<evidence type="ECO:0000256" key="12">
    <source>
        <dbReference type="ARBA" id="ARBA00023242"/>
    </source>
</evidence>
<evidence type="ECO:0000256" key="1">
    <source>
        <dbReference type="ARBA" id="ARBA00004123"/>
    </source>
</evidence>
<evidence type="ECO:0000259" key="19">
    <source>
        <dbReference type="Pfam" id="PF00485"/>
    </source>
</evidence>
<sequence>MAAPPARADADPSPTSPLTARDPPGRQAEKNETACEDRNAESLDRLLPPVGTGHSPRKRTTSQCKSEPPLLRTSKRTIYTAGRPPWYNEHGTQSKEAFAIGLGGGSASGKTTVARMIIEALDVPWVVLLSMDSFYKVLTEQQQEQAAHNNFNFDHPDAFDFDLIISTLKKLKQGKSVKVPVYDFTTHSRKRDWKTLYGANVIIFEGIMAFADKTLLELLDMKIFVDTDSDIRLVRRLRRDISERGRDIEGVIKQYNKFVKPSFDQYIQPTMRLADIVVPRGSGNTVAIDLIVQHVHSQLEERELSVRAALASAHQCHPLPQTLSVLKSTPQVRGMHTIIRDKETSRDEFIFYSKRLMRLLIEHALSFLPFQDCVVRTPQGQDYAGKCYAGKQITGVSILRAGETMEPALRAVCKDVRIGTILIQTNQLTGEPELHYLRLPKDISDDHVILMDCTVSTGAAAMMAVRVLLDHDVPEDKIFLLSLLMAEMGVHSVAYAFPRVRIITTAVDKRVNDLFRIIPGIGNFGDRYFGTDAVPDGSDEEEVAYTG</sequence>
<feature type="compositionally biased region" description="Low complexity" evidence="18">
    <location>
        <begin position="1"/>
        <end position="17"/>
    </location>
</feature>
<dbReference type="Pfam" id="PF14681">
    <property type="entry name" value="UPRTase"/>
    <property type="match status" value="1"/>
</dbReference>
<dbReference type="EC" id="2.7.1.48" evidence="17"/>
<dbReference type="CDD" id="cd06223">
    <property type="entry name" value="PRTases_typeI"/>
    <property type="match status" value="1"/>
</dbReference>
<dbReference type="UniPathway" id="UPA00574">
    <property type="reaction ID" value="UER00637"/>
</dbReference>
<dbReference type="SUPFAM" id="SSF53271">
    <property type="entry name" value="PRTase-like"/>
    <property type="match status" value="1"/>
</dbReference>
<evidence type="ECO:0000256" key="6">
    <source>
        <dbReference type="ARBA" id="ARBA00022553"/>
    </source>
</evidence>
<keyword evidence="6" id="KW-0597">Phosphoprotein</keyword>
<comment type="function">
    <text evidence="15">May contribute to UTP accumulation needed for blast transformation and proliferation.</text>
</comment>
<keyword evidence="5" id="KW-0963">Cytoplasm</keyword>
<evidence type="ECO:0000256" key="4">
    <source>
        <dbReference type="ARBA" id="ARBA00005408"/>
    </source>
</evidence>
<comment type="subunit">
    <text evidence="16">Interacts with RNF19B.</text>
</comment>
<comment type="similarity">
    <text evidence="4 17">Belongs to the uridine kinase family.</text>
</comment>
<protein>
    <recommendedName>
        <fullName evidence="17">Uridine-cytidine kinase</fullName>
        <ecNumber evidence="17">2.7.1.48</ecNumber>
    </recommendedName>
</protein>
<dbReference type="NCBIfam" id="NF001097">
    <property type="entry name" value="PRK00129.1"/>
    <property type="match status" value="1"/>
</dbReference>